<comment type="caution">
    <text evidence="2">The sequence shown here is derived from an EMBL/GenBank/DDBJ whole genome shotgun (WGS) entry which is preliminary data.</text>
</comment>
<name>A0A523XGS6_UNCT6</name>
<dbReference type="SUPFAM" id="SSF48179">
    <property type="entry name" value="6-phosphogluconate dehydrogenase C-terminal domain-like"/>
    <property type="match status" value="1"/>
</dbReference>
<dbReference type="PANTHER" id="PTHR38015">
    <property type="entry name" value="BLR6086 PROTEIN"/>
    <property type="match status" value="1"/>
</dbReference>
<dbReference type="AlphaFoldDB" id="A0A523XGS6"/>
<dbReference type="Gene3D" id="1.10.1040.10">
    <property type="entry name" value="N-(1-d-carboxylethyl)-l-norvaline Dehydrogenase, domain 2"/>
    <property type="match status" value="1"/>
</dbReference>
<gene>
    <name evidence="2" type="ORF">E3J38_08545</name>
</gene>
<dbReference type="Proteomes" id="UP000315534">
    <property type="component" value="Unassembled WGS sequence"/>
</dbReference>
<dbReference type="InterPro" id="IPR008927">
    <property type="entry name" value="6-PGluconate_DH-like_C_sf"/>
</dbReference>
<dbReference type="Pfam" id="PF02317">
    <property type="entry name" value="Octopine_DH"/>
    <property type="match status" value="1"/>
</dbReference>
<evidence type="ECO:0000259" key="1">
    <source>
        <dbReference type="Pfam" id="PF02317"/>
    </source>
</evidence>
<protein>
    <recommendedName>
        <fullName evidence="1">Opine dehydrogenase domain-containing protein</fullName>
    </recommendedName>
</protein>
<sequence>PAYGVKRFSQVCIPKLEHRQAVIFMGKGGHTLTFEKMMRDLGAQRKNITLGETHSAPYTTRRKGPSEIEIMWRIDLLAAAFPAKDTDGFVATLKEVLPHHCFAPVQNVLSTTLCDLNAHKHPPRIFFNVTKVGPRGEFLLTEEFISDLRKGVLPSGSAFAETVMKAAERERLTIMQALGLEPIRIDQISALARDRPLSNEEMEAREKGRMAWSSYLKENGLEKRYLSEDVPYGLVTMASLGTFSGVKTPTIDAEITLASILHRTNYWRIGRTVEELGVSGMNVDELQVFVNEGIRS</sequence>
<evidence type="ECO:0000313" key="3">
    <source>
        <dbReference type="Proteomes" id="UP000315534"/>
    </source>
</evidence>
<dbReference type="EMBL" id="SOIP01000487">
    <property type="protein sequence ID" value="TET78456.1"/>
    <property type="molecule type" value="Genomic_DNA"/>
</dbReference>
<dbReference type="GO" id="GO:0016491">
    <property type="term" value="F:oxidoreductase activity"/>
    <property type="evidence" value="ECO:0007669"/>
    <property type="project" value="InterPro"/>
</dbReference>
<dbReference type="InterPro" id="IPR003421">
    <property type="entry name" value="Opine_DH"/>
</dbReference>
<feature type="domain" description="Opine dehydrogenase" evidence="1">
    <location>
        <begin position="105"/>
        <end position="261"/>
    </location>
</feature>
<dbReference type="Gene3D" id="3.40.50.720">
    <property type="entry name" value="NAD(P)-binding Rossmann-like Domain"/>
    <property type="match status" value="1"/>
</dbReference>
<proteinExistence type="predicted"/>
<evidence type="ECO:0000313" key="2">
    <source>
        <dbReference type="EMBL" id="TET78456.1"/>
    </source>
</evidence>
<organism evidence="2 3">
    <name type="scientific">candidate division TA06 bacterium</name>
    <dbReference type="NCBI Taxonomy" id="2250710"/>
    <lineage>
        <taxon>Bacteria</taxon>
        <taxon>Bacteria division TA06</taxon>
    </lineage>
</organism>
<dbReference type="PANTHER" id="PTHR38015:SF1">
    <property type="entry name" value="OPINE DEHYDROGENASE DOMAIN-CONTAINING PROTEIN"/>
    <property type="match status" value="1"/>
</dbReference>
<dbReference type="InterPro" id="IPR013328">
    <property type="entry name" value="6PGD_dom2"/>
</dbReference>
<dbReference type="InterPro" id="IPR051729">
    <property type="entry name" value="Opine/Lysopine_DH"/>
</dbReference>
<reference evidence="2 3" key="1">
    <citation type="submission" date="2019-03" db="EMBL/GenBank/DDBJ databases">
        <title>Metabolic potential of uncultured bacteria and archaea associated with petroleum seepage in deep-sea sediments.</title>
        <authorList>
            <person name="Dong X."/>
            <person name="Hubert C."/>
        </authorList>
    </citation>
    <scope>NUCLEOTIDE SEQUENCE [LARGE SCALE GENOMIC DNA]</scope>
    <source>
        <strain evidence="2">E29_bin36</strain>
    </source>
</reference>
<feature type="non-terminal residue" evidence="2">
    <location>
        <position position="1"/>
    </location>
</feature>
<accession>A0A523XGS6</accession>